<protein>
    <submittedName>
        <fullName evidence="2">Uncharacterized protein</fullName>
    </submittedName>
</protein>
<evidence type="ECO:0000256" key="1">
    <source>
        <dbReference type="SAM" id="MobiDB-lite"/>
    </source>
</evidence>
<feature type="region of interest" description="Disordered" evidence="1">
    <location>
        <begin position="1"/>
        <end position="31"/>
    </location>
</feature>
<name>A0A292Q0T5_9PEZI</name>
<reference evidence="2" key="1">
    <citation type="submission" date="2015-10" db="EMBL/GenBank/DDBJ databases">
        <authorList>
            <person name="Regsiter A."/>
            <person name="william w."/>
        </authorList>
    </citation>
    <scope>NUCLEOTIDE SEQUENCE</scope>
    <source>
        <strain evidence="2">Montdore</strain>
    </source>
</reference>
<keyword evidence="3" id="KW-1185">Reference proteome</keyword>
<feature type="compositionally biased region" description="Low complexity" evidence="1">
    <location>
        <begin position="59"/>
        <end position="81"/>
    </location>
</feature>
<gene>
    <name evidence="2" type="ORF">GSTUAT00003312001</name>
</gene>
<dbReference type="AlphaFoldDB" id="A0A292Q0T5"/>
<evidence type="ECO:0000313" key="2">
    <source>
        <dbReference type="EMBL" id="CUS12575.1"/>
    </source>
</evidence>
<sequence>MKGGGLRALVKGSVHRSEAKKEQEPNETHKSIKIEKRMHFFISLVMVFPLAAWCAPNPQGGTTPTTATTKPSPSSSSSQSPSPTPARNLVPVGAALTTQGKQEAIRTSFMNHDNGNISATVEFKCNPTQSSPQLKDVEALSGHYLTKSTPLITLPSGGGAGSCVPLEEKKDVSAAKLEACSNDTKIMYPEVGRVLQMLQGYCAKDIDGTKFVGGSMEFTAMGKVTFSIKVNTA</sequence>
<evidence type="ECO:0000313" key="3">
    <source>
        <dbReference type="Proteomes" id="UP001412239"/>
    </source>
</evidence>
<feature type="region of interest" description="Disordered" evidence="1">
    <location>
        <begin position="59"/>
        <end position="89"/>
    </location>
</feature>
<accession>A0A292Q0T5</accession>
<organism evidence="2 3">
    <name type="scientific">Tuber aestivum</name>
    <name type="common">summer truffle</name>
    <dbReference type="NCBI Taxonomy" id="59557"/>
    <lineage>
        <taxon>Eukaryota</taxon>
        <taxon>Fungi</taxon>
        <taxon>Dikarya</taxon>
        <taxon>Ascomycota</taxon>
        <taxon>Pezizomycotina</taxon>
        <taxon>Pezizomycetes</taxon>
        <taxon>Pezizales</taxon>
        <taxon>Tuberaceae</taxon>
        <taxon>Tuber</taxon>
    </lineage>
</organism>
<feature type="compositionally biased region" description="Basic and acidic residues" evidence="1">
    <location>
        <begin position="15"/>
        <end position="31"/>
    </location>
</feature>
<dbReference type="EMBL" id="LN890988">
    <property type="protein sequence ID" value="CUS12575.1"/>
    <property type="molecule type" value="Genomic_DNA"/>
</dbReference>
<proteinExistence type="predicted"/>
<dbReference type="Proteomes" id="UP001412239">
    <property type="component" value="Unassembled WGS sequence"/>
</dbReference>